<dbReference type="EMBL" id="LAZR01049154">
    <property type="protein sequence ID" value="KKK90319.1"/>
    <property type="molecule type" value="Genomic_DNA"/>
</dbReference>
<evidence type="ECO:0000313" key="1">
    <source>
        <dbReference type="EMBL" id="KKK90319.1"/>
    </source>
</evidence>
<gene>
    <name evidence="1" type="ORF">LCGC14_2724210</name>
</gene>
<sequence length="79" mass="9030">CTISMRAKMNASGKNAIRQVTICDGKPTTAHAYIDYPHVRNNFKYNTTTIRGWPENTGLTLEEFVNLFDRMLGTFKFPD</sequence>
<comment type="caution">
    <text evidence="1">The sequence shown here is derived from an EMBL/GenBank/DDBJ whole genome shotgun (WGS) entry which is preliminary data.</text>
</comment>
<name>A0A0F9BI85_9ZZZZ</name>
<feature type="non-terminal residue" evidence="1">
    <location>
        <position position="1"/>
    </location>
</feature>
<proteinExistence type="predicted"/>
<protein>
    <submittedName>
        <fullName evidence="1">Uncharacterized protein</fullName>
    </submittedName>
</protein>
<dbReference type="AlphaFoldDB" id="A0A0F9BI85"/>
<accession>A0A0F9BI85</accession>
<organism evidence="1">
    <name type="scientific">marine sediment metagenome</name>
    <dbReference type="NCBI Taxonomy" id="412755"/>
    <lineage>
        <taxon>unclassified sequences</taxon>
        <taxon>metagenomes</taxon>
        <taxon>ecological metagenomes</taxon>
    </lineage>
</organism>
<reference evidence="1" key="1">
    <citation type="journal article" date="2015" name="Nature">
        <title>Complex archaea that bridge the gap between prokaryotes and eukaryotes.</title>
        <authorList>
            <person name="Spang A."/>
            <person name="Saw J.H."/>
            <person name="Jorgensen S.L."/>
            <person name="Zaremba-Niedzwiedzka K."/>
            <person name="Martijn J."/>
            <person name="Lind A.E."/>
            <person name="van Eijk R."/>
            <person name="Schleper C."/>
            <person name="Guy L."/>
            <person name="Ettema T.J."/>
        </authorList>
    </citation>
    <scope>NUCLEOTIDE SEQUENCE</scope>
</reference>